<organism evidence="3">
    <name type="scientific">Citrobacter werkmanii</name>
    <dbReference type="NCBI Taxonomy" id="67827"/>
    <lineage>
        <taxon>Bacteria</taxon>
        <taxon>Pseudomonadati</taxon>
        <taxon>Pseudomonadota</taxon>
        <taxon>Gammaproteobacteria</taxon>
        <taxon>Enterobacterales</taxon>
        <taxon>Enterobacteriaceae</taxon>
        <taxon>Citrobacter</taxon>
        <taxon>Citrobacter freundii complex</taxon>
    </lineage>
</organism>
<reference evidence="3" key="1">
    <citation type="submission" date="2018-05" db="EMBL/GenBank/DDBJ databases">
        <authorList>
            <person name="Lanie J.A."/>
            <person name="Ng W.-L."/>
            <person name="Kazmierczak K.M."/>
            <person name="Andrzejewski T.M."/>
            <person name="Davidsen T.M."/>
            <person name="Wayne K.J."/>
            <person name="Tettelin H."/>
            <person name="Glass J.I."/>
            <person name="Rusch D."/>
            <person name="Podicherti R."/>
            <person name="Tsui H.-C.T."/>
            <person name="Winkler M.E."/>
        </authorList>
    </citation>
    <scope>NUCLEOTIDE SEQUENCE</scope>
    <source>
        <strain evidence="3">O26_G3522</strain>
    </source>
</reference>
<keyword evidence="3" id="KW-0808">Transferase</keyword>
<feature type="coiled-coil region" evidence="1">
    <location>
        <begin position="471"/>
        <end position="512"/>
    </location>
</feature>
<gene>
    <name evidence="3" type="primary">gt2</name>
</gene>
<dbReference type="AlphaFoldDB" id="A0A2Z4BVY7"/>
<dbReference type="Gene3D" id="3.40.50.2000">
    <property type="entry name" value="Glycogen Phosphorylase B"/>
    <property type="match status" value="2"/>
</dbReference>
<evidence type="ECO:0000259" key="2">
    <source>
        <dbReference type="Pfam" id="PF13439"/>
    </source>
</evidence>
<dbReference type="SUPFAM" id="SSF53756">
    <property type="entry name" value="UDP-Glycosyltransferase/glycogen phosphorylase"/>
    <property type="match status" value="1"/>
</dbReference>
<feature type="domain" description="Glycosyltransferase subfamily 4-like N-terminal" evidence="2">
    <location>
        <begin position="12"/>
        <end position="172"/>
    </location>
</feature>
<dbReference type="Pfam" id="PF13439">
    <property type="entry name" value="Glyco_transf_4"/>
    <property type="match status" value="1"/>
</dbReference>
<keyword evidence="1" id="KW-0175">Coiled coil</keyword>
<evidence type="ECO:0000256" key="1">
    <source>
        <dbReference type="SAM" id="Coils"/>
    </source>
</evidence>
<dbReference type="EMBL" id="MH325898">
    <property type="protein sequence ID" value="AWU66698.1"/>
    <property type="molecule type" value="Genomic_DNA"/>
</dbReference>
<evidence type="ECO:0000313" key="3">
    <source>
        <dbReference type="EMBL" id="AWU66698.1"/>
    </source>
</evidence>
<dbReference type="PANTHER" id="PTHR45871:SF1">
    <property type="entry name" value="PHOSPHATIDYLINOSITOL N-ACETYLGLUCOSAMINYLTRANSFERASE SUBUNIT A"/>
    <property type="match status" value="1"/>
</dbReference>
<proteinExistence type="predicted"/>
<dbReference type="GO" id="GO:0016757">
    <property type="term" value="F:glycosyltransferase activity"/>
    <property type="evidence" value="ECO:0007669"/>
    <property type="project" value="UniProtKB-ARBA"/>
</dbReference>
<dbReference type="PANTHER" id="PTHR45871">
    <property type="entry name" value="N-ACETYLGLUCOSAMINYL-PHOSPHATIDYLINOSITOL BIOSYNTHETIC PROTEIN"/>
    <property type="match status" value="1"/>
</dbReference>
<accession>A0A2Z4BVY7</accession>
<name>A0A2Z4BVY7_9ENTR</name>
<sequence length="525" mass="59090">MNILVVTEVFLIGGLETNIAGEIRSLIKQGHSVYLAVGKEFDTSLIPSEVTGIISNLDLNHNIGSEEFSNTINSLRKYIRHNNIELLHAQPFYSIIISAIVAELENKALVLTLHGPVSFANYLSPIFKFLLTDIILPNVNIAYVVSAEMKELSLAFSSESNVQILPNGIELTQHDERSIKDERWVCVSRLDEQKIVGVLEFIKYAKAIGLPGVVIMGDGHAKGTLEQEISAHNLSNYVEFAGYESDVRTAITSYSGVAGMGRVVLEGIAAKRRVILVGYDGVKAVLNPETFEKAAWCNFSGRNFDTITTEQLKCELSSISDKDLDSCYDIINDGYNVDNIWLHFSSSVACILNNPFSSTDSFLRKIYSLITTGDVYFPRYENLYFSDAIYALISQIIFNINNESVRQHFCLLEQKRNCEQLKQNNISIAEIQSIIELSQKNISINADRLYGDFEKRINKLITYNDELIGVIDKANAQISNTKTLVLGLEEKILLLERKISEMDRKNDEHMENSKGFLYRLTHREK</sequence>
<protein>
    <submittedName>
        <fullName evidence="3">Glycosyl transferase</fullName>
    </submittedName>
</protein>
<dbReference type="InterPro" id="IPR028098">
    <property type="entry name" value="Glyco_trans_4-like_N"/>
</dbReference>